<evidence type="ECO:0000256" key="1">
    <source>
        <dbReference type="ARBA" id="ARBA00022598"/>
    </source>
</evidence>
<feature type="domain" description="ATP-grasp" evidence="5">
    <location>
        <begin position="125"/>
        <end position="297"/>
    </location>
</feature>
<comment type="caution">
    <text evidence="6">The sequence shown here is derived from an EMBL/GenBank/DDBJ whole genome shotgun (WGS) entry which is preliminary data.</text>
</comment>
<organism evidence="6 7">
    <name type="scientific">Allopontixanthobacter sediminis</name>
    <dbReference type="NCBI Taxonomy" id="1689985"/>
    <lineage>
        <taxon>Bacteria</taxon>
        <taxon>Pseudomonadati</taxon>
        <taxon>Pseudomonadota</taxon>
        <taxon>Alphaproteobacteria</taxon>
        <taxon>Sphingomonadales</taxon>
        <taxon>Erythrobacteraceae</taxon>
        <taxon>Allopontixanthobacter</taxon>
    </lineage>
</organism>
<dbReference type="PANTHER" id="PTHR43585">
    <property type="entry name" value="FUMIPYRROLE BIOSYNTHESIS PROTEIN C"/>
    <property type="match status" value="1"/>
</dbReference>
<evidence type="ECO:0000313" key="7">
    <source>
        <dbReference type="Proteomes" id="UP000431922"/>
    </source>
</evidence>
<dbReference type="InterPro" id="IPR003806">
    <property type="entry name" value="ATP-grasp_PylC-type"/>
</dbReference>
<keyword evidence="2 4" id="KW-0547">Nucleotide-binding</keyword>
<dbReference type="InterPro" id="IPR048764">
    <property type="entry name" value="PylC_N"/>
</dbReference>
<dbReference type="Pfam" id="PF21360">
    <property type="entry name" value="PylC-like_N"/>
    <property type="match status" value="1"/>
</dbReference>
<gene>
    <name evidence="6" type="ORF">GRI65_07635</name>
</gene>
<keyword evidence="1" id="KW-0436">Ligase</keyword>
<dbReference type="AlphaFoldDB" id="A0A845B192"/>
<dbReference type="GO" id="GO:0046872">
    <property type="term" value="F:metal ion binding"/>
    <property type="evidence" value="ECO:0007669"/>
    <property type="project" value="InterPro"/>
</dbReference>
<dbReference type="InterPro" id="IPR011761">
    <property type="entry name" value="ATP-grasp"/>
</dbReference>
<dbReference type="PROSITE" id="PS50975">
    <property type="entry name" value="ATP_GRASP"/>
    <property type="match status" value="1"/>
</dbReference>
<evidence type="ECO:0000256" key="2">
    <source>
        <dbReference type="ARBA" id="ARBA00022741"/>
    </source>
</evidence>
<sequence>MNSQSYRLLFTSAGRRVGLIDCFRRAAGKLDLEIAVSACDMNPEMSAACQHADSCFAVPACTDADYAETLLDYCRTNRIAALVPTIDTELRVLAERREDFAASGTYVHVSSPEVIALVRDKNACSDIIEQAGVPVPKTALLEEVREELASWDWPLFLKPVAGSASRGIEILRGPADLRDTYPEPMLVQHYLQGPEYTISAYIDGSGALLSVVPHLRIGVRAGEVEKGRTEYNAAFEEITRKLVSALPGLRGAICFQLIDDARLGPCVFEINARFGGGYPLADHAGARYAESVILESLGKPACADQNWRSGTLMLRYDAAIYR</sequence>
<dbReference type="GO" id="GO:0016874">
    <property type="term" value="F:ligase activity"/>
    <property type="evidence" value="ECO:0007669"/>
    <property type="project" value="UniProtKB-KW"/>
</dbReference>
<evidence type="ECO:0000313" key="6">
    <source>
        <dbReference type="EMBL" id="MXP44325.1"/>
    </source>
</evidence>
<keyword evidence="3 4" id="KW-0067">ATP-binding</keyword>
<dbReference type="InterPro" id="IPR013815">
    <property type="entry name" value="ATP_grasp_subdomain_1"/>
</dbReference>
<dbReference type="Proteomes" id="UP000431922">
    <property type="component" value="Unassembled WGS sequence"/>
</dbReference>
<dbReference type="EMBL" id="WTYL01000002">
    <property type="protein sequence ID" value="MXP44325.1"/>
    <property type="molecule type" value="Genomic_DNA"/>
</dbReference>
<dbReference type="InterPro" id="IPR052032">
    <property type="entry name" value="ATP-dep_AA_Ligase"/>
</dbReference>
<keyword evidence="7" id="KW-1185">Reference proteome</keyword>
<dbReference type="Gene3D" id="3.30.470.20">
    <property type="entry name" value="ATP-grasp fold, B domain"/>
    <property type="match status" value="1"/>
</dbReference>
<protein>
    <submittedName>
        <fullName evidence="6">ATP-grasp domain-containing protein</fullName>
    </submittedName>
</protein>
<evidence type="ECO:0000256" key="4">
    <source>
        <dbReference type="PROSITE-ProRule" id="PRU00409"/>
    </source>
</evidence>
<dbReference type="Gene3D" id="3.40.50.20">
    <property type="match status" value="1"/>
</dbReference>
<dbReference type="SUPFAM" id="SSF56059">
    <property type="entry name" value="Glutathione synthetase ATP-binding domain-like"/>
    <property type="match status" value="1"/>
</dbReference>
<accession>A0A845B192</accession>
<dbReference type="Gene3D" id="3.30.1490.20">
    <property type="entry name" value="ATP-grasp fold, A domain"/>
    <property type="match status" value="1"/>
</dbReference>
<dbReference type="RefSeq" id="WP_160755933.1">
    <property type="nucleotide sequence ID" value="NZ_WTYL01000002.1"/>
</dbReference>
<evidence type="ECO:0000259" key="5">
    <source>
        <dbReference type="PROSITE" id="PS50975"/>
    </source>
</evidence>
<dbReference type="OrthoDB" id="9765608at2"/>
<evidence type="ECO:0000256" key="3">
    <source>
        <dbReference type="ARBA" id="ARBA00022840"/>
    </source>
</evidence>
<dbReference type="GO" id="GO:0005524">
    <property type="term" value="F:ATP binding"/>
    <property type="evidence" value="ECO:0007669"/>
    <property type="project" value="UniProtKB-UniRule"/>
</dbReference>
<dbReference type="Pfam" id="PF02655">
    <property type="entry name" value="ATP-grasp_3"/>
    <property type="match status" value="1"/>
</dbReference>
<proteinExistence type="predicted"/>
<dbReference type="PANTHER" id="PTHR43585:SF2">
    <property type="entry name" value="ATP-GRASP ENZYME FSQD"/>
    <property type="match status" value="1"/>
</dbReference>
<reference evidence="6 7" key="1">
    <citation type="submission" date="2019-12" db="EMBL/GenBank/DDBJ databases">
        <title>Genomic-based taxomic classification of the family Erythrobacteraceae.</title>
        <authorList>
            <person name="Xu L."/>
        </authorList>
    </citation>
    <scope>NUCLEOTIDE SEQUENCE [LARGE SCALE GENOMIC DNA]</scope>
    <source>
        <strain evidence="6 7">KCTC 42453</strain>
    </source>
</reference>
<name>A0A845B192_9SPHN</name>